<dbReference type="GO" id="GO:0032259">
    <property type="term" value="P:methylation"/>
    <property type="evidence" value="ECO:0007669"/>
    <property type="project" value="UniProtKB-KW"/>
</dbReference>
<dbReference type="GO" id="GO:0008168">
    <property type="term" value="F:methyltransferase activity"/>
    <property type="evidence" value="ECO:0007669"/>
    <property type="project" value="UniProtKB-KW"/>
</dbReference>
<dbReference type="Pfam" id="PF13649">
    <property type="entry name" value="Methyltransf_25"/>
    <property type="match status" value="1"/>
</dbReference>
<keyword evidence="3" id="KW-1185">Reference proteome</keyword>
<dbReference type="SUPFAM" id="SSF53335">
    <property type="entry name" value="S-adenosyl-L-methionine-dependent methyltransferases"/>
    <property type="match status" value="1"/>
</dbReference>
<dbReference type="AlphaFoldDB" id="A0A7W8G2T1"/>
<gene>
    <name evidence="2" type="ORF">HNQ52_002580</name>
</gene>
<keyword evidence="2" id="KW-0489">Methyltransferase</keyword>
<keyword evidence="2" id="KW-0808">Transferase</keyword>
<sequence length="214" mass="23646">MQRRISHLLRKDDERWTFFRQWLKHPLSIAAISPSSQRLAELMIEELPPGARRVVELGGGTGVFTRALLKSGIAPADLLVLELNEELHQHLRRRFPAAHVVCGDARQLVDIAQRSGYSDGGPADAVVSGLGLLSMPRPLQQSILEAAFGVLGPEGRFVQFTYGPTSPVAKEVLETLGLGVRRAGVAWRNMPPATVYVYTRHKSRGLKPRSMRTP</sequence>
<dbReference type="Proteomes" id="UP000521199">
    <property type="component" value="Unassembled WGS sequence"/>
</dbReference>
<evidence type="ECO:0000313" key="2">
    <source>
        <dbReference type="EMBL" id="MBB5209030.1"/>
    </source>
</evidence>
<dbReference type="Gene3D" id="3.40.50.150">
    <property type="entry name" value="Vaccinia Virus protein VP39"/>
    <property type="match status" value="1"/>
</dbReference>
<proteinExistence type="predicted"/>
<dbReference type="CDD" id="cd02440">
    <property type="entry name" value="AdoMet_MTases"/>
    <property type="match status" value="1"/>
</dbReference>
<evidence type="ECO:0000313" key="3">
    <source>
        <dbReference type="Proteomes" id="UP000521199"/>
    </source>
</evidence>
<organism evidence="2 3">
    <name type="scientific">Chiayiivirga flava</name>
    <dbReference type="NCBI Taxonomy" id="659595"/>
    <lineage>
        <taxon>Bacteria</taxon>
        <taxon>Pseudomonadati</taxon>
        <taxon>Pseudomonadota</taxon>
        <taxon>Gammaproteobacteria</taxon>
        <taxon>Lysobacterales</taxon>
        <taxon>Lysobacteraceae</taxon>
        <taxon>Chiayiivirga</taxon>
    </lineage>
</organism>
<dbReference type="InterPro" id="IPR041698">
    <property type="entry name" value="Methyltransf_25"/>
</dbReference>
<dbReference type="EMBL" id="JACHHP010000004">
    <property type="protein sequence ID" value="MBB5209030.1"/>
    <property type="molecule type" value="Genomic_DNA"/>
</dbReference>
<dbReference type="InterPro" id="IPR029063">
    <property type="entry name" value="SAM-dependent_MTases_sf"/>
</dbReference>
<accession>A0A7W8G2T1</accession>
<name>A0A7W8G2T1_9GAMM</name>
<evidence type="ECO:0000259" key="1">
    <source>
        <dbReference type="Pfam" id="PF13649"/>
    </source>
</evidence>
<protein>
    <submittedName>
        <fullName evidence="2">Phospholipid N-methyltransferase</fullName>
    </submittedName>
</protein>
<dbReference type="RefSeq" id="WP_183961563.1">
    <property type="nucleotide sequence ID" value="NZ_JACHHP010000004.1"/>
</dbReference>
<comment type="caution">
    <text evidence="2">The sequence shown here is derived from an EMBL/GenBank/DDBJ whole genome shotgun (WGS) entry which is preliminary data.</text>
</comment>
<reference evidence="2 3" key="1">
    <citation type="submission" date="2020-08" db="EMBL/GenBank/DDBJ databases">
        <title>Genomic Encyclopedia of Type Strains, Phase IV (KMG-IV): sequencing the most valuable type-strain genomes for metagenomic binning, comparative biology and taxonomic classification.</title>
        <authorList>
            <person name="Goeker M."/>
        </authorList>
    </citation>
    <scope>NUCLEOTIDE SEQUENCE [LARGE SCALE GENOMIC DNA]</scope>
    <source>
        <strain evidence="2 3">DSM 24163</strain>
    </source>
</reference>
<feature type="domain" description="Methyltransferase" evidence="1">
    <location>
        <begin position="54"/>
        <end position="155"/>
    </location>
</feature>